<dbReference type="EMBL" id="BAABRO010000002">
    <property type="protein sequence ID" value="GAA5505601.1"/>
    <property type="molecule type" value="Genomic_DNA"/>
</dbReference>
<name>A0ABP9VLD1_9BACT</name>
<evidence type="ECO:0000313" key="1">
    <source>
        <dbReference type="EMBL" id="GAA5505601.1"/>
    </source>
</evidence>
<comment type="caution">
    <text evidence="1">The sequence shown here is derived from an EMBL/GenBank/DDBJ whole genome shotgun (WGS) entry which is preliminary data.</text>
</comment>
<dbReference type="Proteomes" id="UP001416858">
    <property type="component" value="Unassembled WGS sequence"/>
</dbReference>
<proteinExistence type="predicted"/>
<protein>
    <submittedName>
        <fullName evidence="1">Uncharacterized protein</fullName>
    </submittedName>
</protein>
<keyword evidence="2" id="KW-1185">Reference proteome</keyword>
<sequence length="112" mass="13240">MLLFSRVTLEFTRWRELIVQFKTHATATRVQFTGYPPCWFDWKSSTSLDQKRINRPNQTGCGRVERSLSDVKIRFVSTACYRLLLVVSQYLILVQLVTELHLDRRLDCDEMP</sequence>
<gene>
    <name evidence="1" type="ORF">Rcae01_01046</name>
</gene>
<organism evidence="1 2">
    <name type="scientific">Novipirellula caenicola</name>
    <dbReference type="NCBI Taxonomy" id="1536901"/>
    <lineage>
        <taxon>Bacteria</taxon>
        <taxon>Pseudomonadati</taxon>
        <taxon>Planctomycetota</taxon>
        <taxon>Planctomycetia</taxon>
        <taxon>Pirellulales</taxon>
        <taxon>Pirellulaceae</taxon>
        <taxon>Novipirellula</taxon>
    </lineage>
</organism>
<evidence type="ECO:0000313" key="2">
    <source>
        <dbReference type="Proteomes" id="UP001416858"/>
    </source>
</evidence>
<reference evidence="1 2" key="1">
    <citation type="submission" date="2024-02" db="EMBL/GenBank/DDBJ databases">
        <title>Rhodopirellula caenicola NBRC 110016.</title>
        <authorList>
            <person name="Ichikawa N."/>
            <person name="Katano-Makiyama Y."/>
            <person name="Hidaka K."/>
        </authorList>
    </citation>
    <scope>NUCLEOTIDE SEQUENCE [LARGE SCALE GENOMIC DNA]</scope>
    <source>
        <strain evidence="1 2">NBRC 110016</strain>
    </source>
</reference>
<accession>A0ABP9VLD1</accession>